<organism evidence="2 3">
    <name type="scientific">Engelhardtia mirabilis</name>
    <dbReference type="NCBI Taxonomy" id="2528011"/>
    <lineage>
        <taxon>Bacteria</taxon>
        <taxon>Pseudomonadati</taxon>
        <taxon>Planctomycetota</taxon>
        <taxon>Planctomycetia</taxon>
        <taxon>Planctomycetia incertae sedis</taxon>
        <taxon>Engelhardtia</taxon>
    </lineage>
</organism>
<keyword evidence="3" id="KW-1185">Reference proteome</keyword>
<proteinExistence type="predicted"/>
<dbReference type="RefSeq" id="WP_145069372.1">
    <property type="nucleotide sequence ID" value="NZ_CP036287.1"/>
</dbReference>
<evidence type="ECO:0000313" key="3">
    <source>
        <dbReference type="Proteomes" id="UP000316921"/>
    </source>
</evidence>
<protein>
    <submittedName>
        <fullName evidence="2">Uncharacterized protein</fullName>
    </submittedName>
</protein>
<gene>
    <name evidence="2" type="ORF">Pla133_45800</name>
</gene>
<feature type="chain" id="PRO_5022113448" evidence="1">
    <location>
        <begin position="18"/>
        <end position="546"/>
    </location>
</feature>
<sequence precursor="true">MLSLAAALALAPTLAQLSPPELTCSAPWLGEALWVRLDGLQVGQPATIWAAARSASVPTPIGTLELDLATALPLVTAYPRGDGGFEVPFLLPPDPALAEAELHLQALALSTQVAEGALLSEAVHLRLLGSRVVVEQVRRLEFGGPTERRLSVRSAVDLQPTFELPIAGTPVMDRGLHLSPDARFAAFRYGDTKGHPGYYPDSGGVVRFDHMFGASMAEDPLMTRGEWVEAPWGEAWLVYGNDPAIGVGWDLFSLPYDPALPPTPLGIGGGIGPMVADLADDAAWIPDTPAASGAPRMKRVSLTTGATLTSVVAGSPNQTVLEWATQDGQRLFVASTAGVSMPGEVHGELAWVDWASSTAPTGVLVLGDQETRYDGRLSLTGDLLFWGWGNPGFPAIFLNGYLLDTASPSLPLDVSSQLYLPNSPTTVADLGATVWLFDACCDDPPDGDGPATLWLLNPLTGTLIPPGGQPFSIYTVQSGTYGQYVSMAAIDDFTGVELIFGGSSLAYIPFSFVPENILRYDPFTGAKQEVSTELWANLWMGSVSAP</sequence>
<dbReference type="Proteomes" id="UP000316921">
    <property type="component" value="Chromosome"/>
</dbReference>
<dbReference type="AlphaFoldDB" id="A0A518BR82"/>
<dbReference type="EMBL" id="CP036287">
    <property type="protein sequence ID" value="QDU69460.1"/>
    <property type="molecule type" value="Genomic_DNA"/>
</dbReference>
<reference evidence="2 3" key="1">
    <citation type="submission" date="2019-02" db="EMBL/GenBank/DDBJ databases">
        <title>Deep-cultivation of Planctomycetes and their phenomic and genomic characterization uncovers novel biology.</title>
        <authorList>
            <person name="Wiegand S."/>
            <person name="Jogler M."/>
            <person name="Boedeker C."/>
            <person name="Pinto D."/>
            <person name="Vollmers J."/>
            <person name="Rivas-Marin E."/>
            <person name="Kohn T."/>
            <person name="Peeters S.H."/>
            <person name="Heuer A."/>
            <person name="Rast P."/>
            <person name="Oberbeckmann S."/>
            <person name="Bunk B."/>
            <person name="Jeske O."/>
            <person name="Meyerdierks A."/>
            <person name="Storesund J.E."/>
            <person name="Kallscheuer N."/>
            <person name="Luecker S."/>
            <person name="Lage O.M."/>
            <person name="Pohl T."/>
            <person name="Merkel B.J."/>
            <person name="Hornburger P."/>
            <person name="Mueller R.-W."/>
            <person name="Bruemmer F."/>
            <person name="Labrenz M."/>
            <person name="Spormann A.M."/>
            <person name="Op den Camp H."/>
            <person name="Overmann J."/>
            <person name="Amann R."/>
            <person name="Jetten M.S.M."/>
            <person name="Mascher T."/>
            <person name="Medema M.H."/>
            <person name="Devos D.P."/>
            <person name="Kaster A.-K."/>
            <person name="Ovreas L."/>
            <person name="Rohde M."/>
            <person name="Galperin M.Y."/>
            <person name="Jogler C."/>
        </authorList>
    </citation>
    <scope>NUCLEOTIDE SEQUENCE [LARGE SCALE GENOMIC DNA]</scope>
    <source>
        <strain evidence="2 3">Pla133</strain>
    </source>
</reference>
<evidence type="ECO:0000313" key="2">
    <source>
        <dbReference type="EMBL" id="QDU69460.1"/>
    </source>
</evidence>
<evidence type="ECO:0000256" key="1">
    <source>
        <dbReference type="SAM" id="SignalP"/>
    </source>
</evidence>
<feature type="signal peptide" evidence="1">
    <location>
        <begin position="1"/>
        <end position="17"/>
    </location>
</feature>
<dbReference type="KEGG" id="pbap:Pla133_45800"/>
<name>A0A518BR82_9BACT</name>
<keyword evidence="1" id="KW-0732">Signal</keyword>
<accession>A0A518BR82</accession>